<sequence length="185" mass="20483">MPILFSSHPEGATEMLASTLQNISAAGMIHTTSRLDLSNISTSMPIDVFHVGRDMFMKTKSLIEGAQKMGWRYLLLSGGDVVADIHLNLEEGKLNFVSMTLDGPTLVSTINALHAAEADARVQQQAFQLRELNLAWCNFTALWLHNQHQDFILPIAPTHVDGITHNQLYALEEITQILINHANLA</sequence>
<dbReference type="AlphaFoldDB" id="A0A1Q4NX07"/>
<gene>
    <name evidence="1" type="ORF">BHU62_17315</name>
</gene>
<dbReference type="RefSeq" id="WP_073533170.1">
    <property type="nucleotide sequence ID" value="NZ_MJAO01000018.1"/>
</dbReference>
<evidence type="ECO:0000313" key="1">
    <source>
        <dbReference type="EMBL" id="OKB65421.1"/>
    </source>
</evidence>
<organism evidence="1 2">
    <name type="scientific">Serratia marcescens</name>
    <dbReference type="NCBI Taxonomy" id="615"/>
    <lineage>
        <taxon>Bacteria</taxon>
        <taxon>Pseudomonadati</taxon>
        <taxon>Pseudomonadota</taxon>
        <taxon>Gammaproteobacteria</taxon>
        <taxon>Enterobacterales</taxon>
        <taxon>Yersiniaceae</taxon>
        <taxon>Serratia</taxon>
    </lineage>
</organism>
<accession>A0A1Q4NX07</accession>
<dbReference type="Proteomes" id="UP000185770">
    <property type="component" value="Unassembled WGS sequence"/>
</dbReference>
<name>A0A1Q4NX07_SERMA</name>
<dbReference type="OrthoDB" id="6445167at2"/>
<protein>
    <submittedName>
        <fullName evidence="1">Uncharacterized protein</fullName>
    </submittedName>
</protein>
<comment type="caution">
    <text evidence="1">The sequence shown here is derived from an EMBL/GenBank/DDBJ whole genome shotgun (WGS) entry which is preliminary data.</text>
</comment>
<reference evidence="1 2" key="1">
    <citation type="submission" date="2016-09" db="EMBL/GenBank/DDBJ databases">
        <title>Serratia marcescens MSU-97 and epiphytic antimycotic-producing bacteria.</title>
        <authorList>
            <person name="Matilla M.A."/>
        </authorList>
    </citation>
    <scope>NUCLEOTIDE SEQUENCE [LARGE SCALE GENOMIC DNA]</scope>
    <source>
        <strain evidence="1 2">MSU-97</strain>
    </source>
</reference>
<proteinExistence type="predicted"/>
<dbReference type="EMBL" id="MJAO01000018">
    <property type="protein sequence ID" value="OKB65421.1"/>
    <property type="molecule type" value="Genomic_DNA"/>
</dbReference>
<evidence type="ECO:0000313" key="2">
    <source>
        <dbReference type="Proteomes" id="UP000185770"/>
    </source>
</evidence>